<sequence length="559" mass="59163">MKKVVVAVVGATMLTSCATDPRTGQPSFKETFASDDPCSNNSRNIGIAVGAIAGAIIGNQVKHSDKGRILGALVGAAAGGLIGHDMDRRRCELARVAKQYELDMTVANVSADGTVQAASDPAQASTSKDAGVGMVVEVRDKQGEGAQFDSNSDQLTPRAQSYFTAIAQSYSARTMASHIQDPAERQKYIAQIASRKILLIGHTDDSGSSRLNADLSERRAKAVTEFMEKQGIPREVLFYQGAGESYPIADNASEQGRARNRRVEIVEVADAGTFERFLAARKPRYAFYRAQEAAARPAEPTAPAAQQKPATPAAPAKLAKEKAAPAKLAEAKAADSRTGARVAAVTPAASAQPAPPASSRARSSGPALDFGGMPLAKSGALASIGQLESNKSYFSLISSAHASEMADLADCTRDRPRLAHGVKSLASGKTYRTSEFLPGLYGKTWTDQVNAHQIVLNKVSVLAGDGSLANLPEFKVYANYNPARNSNPAPDVSISPEVNTYLGERGLLYRVFLDGRAGLSCVDIVFHSEGGPAAKAGRIVYERGAVQYAADFKPKIYQK</sequence>
<reference evidence="6 7" key="1">
    <citation type="submission" date="2019-12" db="EMBL/GenBank/DDBJ databases">
        <title>Novel species isolated from a subtropical stream in China.</title>
        <authorList>
            <person name="Lu H."/>
        </authorList>
    </citation>
    <scope>NUCLEOTIDE SEQUENCE [LARGE SCALE GENOMIC DNA]</scope>
    <source>
        <strain evidence="6 7">DS3</strain>
    </source>
</reference>
<name>A0A6N9HHC9_9BURK</name>
<dbReference type="Proteomes" id="UP000448575">
    <property type="component" value="Unassembled WGS sequence"/>
</dbReference>
<dbReference type="RefSeq" id="WP_161025446.1">
    <property type="nucleotide sequence ID" value="NZ_WWCJ01000006.1"/>
</dbReference>
<dbReference type="EMBL" id="WWCJ01000006">
    <property type="protein sequence ID" value="MYN02442.1"/>
    <property type="molecule type" value="Genomic_DNA"/>
</dbReference>
<gene>
    <name evidence="6" type="ORF">GTP41_10055</name>
</gene>
<protein>
    <submittedName>
        <fullName evidence="6">OmpA family protein</fullName>
    </submittedName>
</protein>
<evidence type="ECO:0000256" key="1">
    <source>
        <dbReference type="ARBA" id="ARBA00004370"/>
    </source>
</evidence>
<dbReference type="CDD" id="cd07185">
    <property type="entry name" value="OmpA_C-like"/>
    <property type="match status" value="1"/>
</dbReference>
<feature type="compositionally biased region" description="Low complexity" evidence="4">
    <location>
        <begin position="337"/>
        <end position="367"/>
    </location>
</feature>
<dbReference type="InterPro" id="IPR008816">
    <property type="entry name" value="Gly_zipper_2TM_dom"/>
</dbReference>
<dbReference type="GO" id="GO:0009279">
    <property type="term" value="C:cell outer membrane"/>
    <property type="evidence" value="ECO:0007669"/>
    <property type="project" value="InterPro"/>
</dbReference>
<dbReference type="PANTHER" id="PTHR30329">
    <property type="entry name" value="STATOR ELEMENT OF FLAGELLAR MOTOR COMPLEX"/>
    <property type="match status" value="1"/>
</dbReference>
<dbReference type="SUPFAM" id="SSF103088">
    <property type="entry name" value="OmpA-like"/>
    <property type="match status" value="1"/>
</dbReference>
<dbReference type="InterPro" id="IPR036737">
    <property type="entry name" value="OmpA-like_sf"/>
</dbReference>
<evidence type="ECO:0000256" key="4">
    <source>
        <dbReference type="SAM" id="MobiDB-lite"/>
    </source>
</evidence>
<dbReference type="InterPro" id="IPR006690">
    <property type="entry name" value="OMPA-like_CS"/>
</dbReference>
<organism evidence="6 7">
    <name type="scientific">Pseudoduganella guangdongensis</name>
    <dbReference type="NCBI Taxonomy" id="2692179"/>
    <lineage>
        <taxon>Bacteria</taxon>
        <taxon>Pseudomonadati</taxon>
        <taxon>Pseudomonadota</taxon>
        <taxon>Betaproteobacteria</taxon>
        <taxon>Burkholderiales</taxon>
        <taxon>Oxalobacteraceae</taxon>
        <taxon>Telluria group</taxon>
        <taxon>Pseudoduganella</taxon>
    </lineage>
</organism>
<keyword evidence="2 3" id="KW-0472">Membrane</keyword>
<feature type="compositionally biased region" description="Low complexity" evidence="4">
    <location>
        <begin position="297"/>
        <end position="317"/>
    </location>
</feature>
<evidence type="ECO:0000313" key="6">
    <source>
        <dbReference type="EMBL" id="MYN02442.1"/>
    </source>
</evidence>
<feature type="region of interest" description="Disordered" evidence="4">
    <location>
        <begin position="297"/>
        <end position="369"/>
    </location>
</feature>
<dbReference type="Pfam" id="PF00691">
    <property type="entry name" value="OmpA"/>
    <property type="match status" value="1"/>
</dbReference>
<dbReference type="AlphaFoldDB" id="A0A6N9HHC9"/>
<dbReference type="Pfam" id="PF05433">
    <property type="entry name" value="Rick_17kDa_Anti"/>
    <property type="match status" value="1"/>
</dbReference>
<dbReference type="PROSITE" id="PS51123">
    <property type="entry name" value="OMPA_2"/>
    <property type="match status" value="1"/>
</dbReference>
<dbReference type="InterPro" id="IPR006665">
    <property type="entry name" value="OmpA-like"/>
</dbReference>
<proteinExistence type="predicted"/>
<evidence type="ECO:0000313" key="7">
    <source>
        <dbReference type="Proteomes" id="UP000448575"/>
    </source>
</evidence>
<comment type="subcellular location">
    <subcellularLocation>
        <location evidence="1">Membrane</location>
    </subcellularLocation>
</comment>
<dbReference type="Gene3D" id="3.30.1330.60">
    <property type="entry name" value="OmpA-like domain"/>
    <property type="match status" value="1"/>
</dbReference>
<keyword evidence="7" id="KW-1185">Reference proteome</keyword>
<accession>A0A6N9HHC9</accession>
<evidence type="ECO:0000256" key="2">
    <source>
        <dbReference type="ARBA" id="ARBA00023136"/>
    </source>
</evidence>
<dbReference type="PRINTS" id="PR01023">
    <property type="entry name" value="NAFLGMOTY"/>
</dbReference>
<dbReference type="PANTHER" id="PTHR30329:SF21">
    <property type="entry name" value="LIPOPROTEIN YIAD-RELATED"/>
    <property type="match status" value="1"/>
</dbReference>
<feature type="compositionally biased region" description="Basic and acidic residues" evidence="4">
    <location>
        <begin position="318"/>
        <end position="335"/>
    </location>
</feature>
<evidence type="ECO:0000259" key="5">
    <source>
        <dbReference type="PROSITE" id="PS51123"/>
    </source>
</evidence>
<dbReference type="PROSITE" id="PS51257">
    <property type="entry name" value="PROKAR_LIPOPROTEIN"/>
    <property type="match status" value="1"/>
</dbReference>
<dbReference type="InterPro" id="IPR050330">
    <property type="entry name" value="Bact_OuterMem_StrucFunc"/>
</dbReference>
<comment type="caution">
    <text evidence="6">The sequence shown here is derived from an EMBL/GenBank/DDBJ whole genome shotgun (WGS) entry which is preliminary data.</text>
</comment>
<dbReference type="PROSITE" id="PS01068">
    <property type="entry name" value="OMPA_1"/>
    <property type="match status" value="1"/>
</dbReference>
<feature type="domain" description="OmpA-like" evidence="5">
    <location>
        <begin position="135"/>
        <end position="271"/>
    </location>
</feature>
<evidence type="ECO:0000256" key="3">
    <source>
        <dbReference type="PROSITE-ProRule" id="PRU00473"/>
    </source>
</evidence>